<gene>
    <name evidence="3" type="ORF">GS429_05645</name>
</gene>
<dbReference type="CDD" id="cd00293">
    <property type="entry name" value="USP-like"/>
    <property type="match status" value="1"/>
</dbReference>
<reference evidence="3 4" key="1">
    <citation type="submission" date="2020-01" db="EMBL/GenBank/DDBJ databases">
        <title>Natronorubrum sp. JWXQ-INN 674 isolated from Inner Mongolia Autonomous Region of China.</title>
        <authorList>
            <person name="Xue Q."/>
        </authorList>
    </citation>
    <scope>NUCLEOTIDE SEQUENCE [LARGE SCALE GENOMIC DNA]</scope>
    <source>
        <strain evidence="3 4">JWXQ-INN-674</strain>
    </source>
</reference>
<feature type="region of interest" description="Disordered" evidence="1">
    <location>
        <begin position="65"/>
        <end position="84"/>
    </location>
</feature>
<dbReference type="InterPro" id="IPR014729">
    <property type="entry name" value="Rossmann-like_a/b/a_fold"/>
</dbReference>
<dbReference type="Pfam" id="PF00582">
    <property type="entry name" value="Usp"/>
    <property type="match status" value="1"/>
</dbReference>
<dbReference type="SUPFAM" id="SSF52402">
    <property type="entry name" value="Adenine nucleotide alpha hydrolases-like"/>
    <property type="match status" value="1"/>
</dbReference>
<keyword evidence="4" id="KW-1185">Reference proteome</keyword>
<dbReference type="InterPro" id="IPR006016">
    <property type="entry name" value="UspA"/>
</dbReference>
<feature type="compositionally biased region" description="Basic and acidic residues" evidence="1">
    <location>
        <begin position="69"/>
        <end position="84"/>
    </location>
</feature>
<evidence type="ECO:0000313" key="4">
    <source>
        <dbReference type="Proteomes" id="UP000434101"/>
    </source>
</evidence>
<dbReference type="OrthoDB" id="271213at2157"/>
<evidence type="ECO:0000313" key="3">
    <source>
        <dbReference type="EMBL" id="MXV61555.1"/>
    </source>
</evidence>
<dbReference type="RefSeq" id="WP_160063537.1">
    <property type="nucleotide sequence ID" value="NZ_WUYX01000021.1"/>
</dbReference>
<protein>
    <submittedName>
        <fullName evidence="3">Universal stress protein</fullName>
    </submittedName>
</protein>
<dbReference type="Gene3D" id="3.40.50.620">
    <property type="entry name" value="HUPs"/>
    <property type="match status" value="1"/>
</dbReference>
<feature type="region of interest" description="Disordered" evidence="1">
    <location>
        <begin position="1"/>
        <end position="32"/>
    </location>
</feature>
<dbReference type="Proteomes" id="UP000434101">
    <property type="component" value="Unassembled WGS sequence"/>
</dbReference>
<dbReference type="EMBL" id="WUYX01000021">
    <property type="protein sequence ID" value="MXV61555.1"/>
    <property type="molecule type" value="Genomic_DNA"/>
</dbReference>
<dbReference type="AlphaFoldDB" id="A0A6B0VKA3"/>
<evidence type="ECO:0000259" key="2">
    <source>
        <dbReference type="Pfam" id="PF00582"/>
    </source>
</evidence>
<name>A0A6B0VKA3_9EURY</name>
<feature type="domain" description="UspA" evidence="2">
    <location>
        <begin position="23"/>
        <end position="162"/>
    </location>
</feature>
<comment type="caution">
    <text evidence="3">The sequence shown here is derived from an EMBL/GenBank/DDBJ whole genome shotgun (WGS) entry which is preliminary data.</text>
</comment>
<proteinExistence type="predicted"/>
<feature type="compositionally biased region" description="Acidic residues" evidence="1">
    <location>
        <begin position="1"/>
        <end position="20"/>
    </location>
</feature>
<organism evidence="3 4">
    <name type="scientific">Natronorubrum halalkaliphilum</name>
    <dbReference type="NCBI Taxonomy" id="2691917"/>
    <lineage>
        <taxon>Archaea</taxon>
        <taxon>Methanobacteriati</taxon>
        <taxon>Methanobacteriota</taxon>
        <taxon>Stenosarchaea group</taxon>
        <taxon>Halobacteria</taxon>
        <taxon>Halobacteriales</taxon>
        <taxon>Natrialbaceae</taxon>
        <taxon>Natronorubrum</taxon>
    </lineage>
</organism>
<sequence length="163" mass="17563">MDDAVSDSEPEPDPEPDLGADPDHVLVPTLGRPREDEALGYALETFPDADVTLLAVVTPLDAPLSEGGVLERSEERTEEARDRASRLLESLDARSQERERVRSEIAEGKPGAIVPQYASNEGVDHVVIHGHGTSSTGFVRRFLGRGIATTVVERTASPVTVLE</sequence>
<accession>A0A6B0VKA3</accession>
<evidence type="ECO:0000256" key="1">
    <source>
        <dbReference type="SAM" id="MobiDB-lite"/>
    </source>
</evidence>